<feature type="compositionally biased region" description="Polar residues" evidence="1">
    <location>
        <begin position="146"/>
        <end position="160"/>
    </location>
</feature>
<protein>
    <submittedName>
        <fullName evidence="2">04d91343-a8af-40f7-9644-ef266b6c1f9c</fullName>
    </submittedName>
</protein>
<comment type="caution">
    <text evidence="2">The sequence shown here is derived from an EMBL/GenBank/DDBJ whole genome shotgun (WGS) entry which is preliminary data.</text>
</comment>
<dbReference type="AlphaFoldDB" id="A0A8H2VUX6"/>
<feature type="compositionally biased region" description="Basic residues" evidence="1">
    <location>
        <begin position="168"/>
        <end position="179"/>
    </location>
</feature>
<dbReference type="OrthoDB" id="3559851at2759"/>
<keyword evidence="3" id="KW-1185">Reference proteome</keyword>
<evidence type="ECO:0000256" key="1">
    <source>
        <dbReference type="SAM" id="MobiDB-lite"/>
    </source>
</evidence>
<dbReference type="EMBL" id="CAJHIA010000012">
    <property type="protein sequence ID" value="CAD6444681.1"/>
    <property type="molecule type" value="Genomic_DNA"/>
</dbReference>
<evidence type="ECO:0000313" key="3">
    <source>
        <dbReference type="Proteomes" id="UP000624404"/>
    </source>
</evidence>
<feature type="compositionally biased region" description="Acidic residues" evidence="1">
    <location>
        <begin position="73"/>
        <end position="82"/>
    </location>
</feature>
<reference evidence="2" key="1">
    <citation type="submission" date="2020-10" db="EMBL/GenBank/DDBJ databases">
        <authorList>
            <person name="Kusch S."/>
        </authorList>
    </citation>
    <scope>NUCLEOTIDE SEQUENCE</scope>
    <source>
        <strain evidence="2">SwB9</strain>
    </source>
</reference>
<proteinExistence type="predicted"/>
<name>A0A8H2VUX6_9HELO</name>
<gene>
    <name evidence="2" type="ORF">SCLTRI_LOCUS4473</name>
</gene>
<feature type="region of interest" description="Disordered" evidence="1">
    <location>
        <begin position="71"/>
        <end position="179"/>
    </location>
</feature>
<organism evidence="2 3">
    <name type="scientific">Sclerotinia trifoliorum</name>
    <dbReference type="NCBI Taxonomy" id="28548"/>
    <lineage>
        <taxon>Eukaryota</taxon>
        <taxon>Fungi</taxon>
        <taxon>Dikarya</taxon>
        <taxon>Ascomycota</taxon>
        <taxon>Pezizomycotina</taxon>
        <taxon>Leotiomycetes</taxon>
        <taxon>Helotiales</taxon>
        <taxon>Sclerotiniaceae</taxon>
        <taxon>Sclerotinia</taxon>
    </lineage>
</organism>
<dbReference type="Proteomes" id="UP000624404">
    <property type="component" value="Unassembled WGS sequence"/>
</dbReference>
<sequence>MCHYKVETCARGHDSSKLSTRVPCYKWQQGVDMSSCQYSAAIGFEEVELRKIQSRICEECVREIFYELKNAEMDEAPEEEKEREEKEPKTSSTPTATRKPSGIVHSPMQEDLKSIEDMESESIQDSPKKQTKGKGGTTDFAKLGNAETSGLPNLQPSSASEPEGVRKRELRRSPRKKQR</sequence>
<evidence type="ECO:0000313" key="2">
    <source>
        <dbReference type="EMBL" id="CAD6444681.1"/>
    </source>
</evidence>
<accession>A0A8H2VUX6</accession>